<keyword evidence="2" id="KW-1185">Reference proteome</keyword>
<evidence type="ECO:0000313" key="2">
    <source>
        <dbReference type="Proteomes" id="UP000265618"/>
    </source>
</evidence>
<dbReference type="Gene3D" id="3.80.10.10">
    <property type="entry name" value="Ribonuclease Inhibitor"/>
    <property type="match status" value="1"/>
</dbReference>
<protein>
    <submittedName>
        <fullName evidence="1">Uncharacterized protein</fullName>
    </submittedName>
</protein>
<organism evidence="1 2">
    <name type="scientific">Kipferlia bialata</name>
    <dbReference type="NCBI Taxonomy" id="797122"/>
    <lineage>
        <taxon>Eukaryota</taxon>
        <taxon>Metamonada</taxon>
        <taxon>Carpediemonas-like organisms</taxon>
        <taxon>Kipferlia</taxon>
    </lineage>
</organism>
<name>A0A9K3DBC5_9EUKA</name>
<feature type="non-terminal residue" evidence="1">
    <location>
        <position position="1"/>
    </location>
</feature>
<comment type="caution">
    <text evidence="1">The sequence shown here is derived from an EMBL/GenBank/DDBJ whole genome shotgun (WGS) entry which is preliminary data.</text>
</comment>
<proteinExistence type="predicted"/>
<evidence type="ECO:0000313" key="1">
    <source>
        <dbReference type="EMBL" id="GIQ92658.1"/>
    </source>
</evidence>
<accession>A0A9K3DBC5</accession>
<sequence>GATAVAQALHLVPRLEELNLSYNSLGDDAATAVAQALHLVPR</sequence>
<feature type="non-terminal residue" evidence="1">
    <location>
        <position position="42"/>
    </location>
</feature>
<dbReference type="SUPFAM" id="SSF52047">
    <property type="entry name" value="RNI-like"/>
    <property type="match status" value="1"/>
</dbReference>
<dbReference type="OrthoDB" id="120976at2759"/>
<reference evidence="1 2" key="1">
    <citation type="journal article" date="2018" name="PLoS ONE">
        <title>The draft genome of Kipferlia bialata reveals reductive genome evolution in fornicate parasites.</title>
        <authorList>
            <person name="Tanifuji G."/>
            <person name="Takabayashi S."/>
            <person name="Kume K."/>
            <person name="Takagi M."/>
            <person name="Nakayama T."/>
            <person name="Kamikawa R."/>
            <person name="Inagaki Y."/>
            <person name="Hashimoto T."/>
        </authorList>
    </citation>
    <scope>NUCLEOTIDE SEQUENCE [LARGE SCALE GENOMIC DNA]</scope>
    <source>
        <strain evidence="1">NY0173</strain>
    </source>
</reference>
<dbReference type="EMBL" id="BDIP01010204">
    <property type="protein sequence ID" value="GIQ92658.1"/>
    <property type="molecule type" value="Genomic_DNA"/>
</dbReference>
<dbReference type="Proteomes" id="UP000265618">
    <property type="component" value="Unassembled WGS sequence"/>
</dbReference>
<gene>
    <name evidence="1" type="ORF">KIPB_016554</name>
</gene>
<dbReference type="InterPro" id="IPR032675">
    <property type="entry name" value="LRR_dom_sf"/>
</dbReference>
<dbReference type="AlphaFoldDB" id="A0A9K3DBC5"/>